<dbReference type="AlphaFoldDB" id="A0AA37GKL0"/>
<gene>
    <name evidence="1" type="ORF">ColLi_05300</name>
</gene>
<name>A0AA37GKL0_9PEZI</name>
<proteinExistence type="predicted"/>
<dbReference type="EMBL" id="BPPX01000009">
    <property type="protein sequence ID" value="GJC82462.1"/>
    <property type="molecule type" value="Genomic_DNA"/>
</dbReference>
<evidence type="ECO:0000313" key="2">
    <source>
        <dbReference type="Proteomes" id="UP001055172"/>
    </source>
</evidence>
<sequence length="64" mass="7070">MPYGPASTGLPYQLPPQLDQVLNDPDMLRNIHQAFDAYCAKDWARIAAGNEPDEDAEIRFGAGH</sequence>
<dbReference type="Proteomes" id="UP001055172">
    <property type="component" value="Unassembled WGS sequence"/>
</dbReference>
<protein>
    <submittedName>
        <fullName evidence="1">Uncharacterized protein</fullName>
    </submittedName>
</protein>
<comment type="caution">
    <text evidence="1">The sequence shown here is derived from an EMBL/GenBank/DDBJ whole genome shotgun (WGS) entry which is preliminary data.</text>
</comment>
<accession>A0AA37GKL0</accession>
<organism evidence="1 2">
    <name type="scientific">Colletotrichum liriopes</name>
    <dbReference type="NCBI Taxonomy" id="708192"/>
    <lineage>
        <taxon>Eukaryota</taxon>
        <taxon>Fungi</taxon>
        <taxon>Dikarya</taxon>
        <taxon>Ascomycota</taxon>
        <taxon>Pezizomycotina</taxon>
        <taxon>Sordariomycetes</taxon>
        <taxon>Hypocreomycetidae</taxon>
        <taxon>Glomerellales</taxon>
        <taxon>Glomerellaceae</taxon>
        <taxon>Colletotrichum</taxon>
        <taxon>Colletotrichum spaethianum species complex</taxon>
    </lineage>
</organism>
<reference evidence="1 2" key="1">
    <citation type="submission" date="2021-07" db="EMBL/GenBank/DDBJ databases">
        <title>Genome data of Colletotrichum spaethianum.</title>
        <authorList>
            <person name="Utami Y.D."/>
            <person name="Hiruma K."/>
        </authorList>
    </citation>
    <scope>NUCLEOTIDE SEQUENCE [LARGE SCALE GENOMIC DNA]</scope>
    <source>
        <strain evidence="1 2">MAFF 242679</strain>
    </source>
</reference>
<evidence type="ECO:0000313" key="1">
    <source>
        <dbReference type="EMBL" id="GJC82462.1"/>
    </source>
</evidence>
<keyword evidence="2" id="KW-1185">Reference proteome</keyword>